<keyword evidence="2" id="KW-1185">Reference proteome</keyword>
<evidence type="ECO:0000313" key="2">
    <source>
        <dbReference type="Proteomes" id="UP000188268"/>
    </source>
</evidence>
<evidence type="ECO:0000313" key="1">
    <source>
        <dbReference type="EMBL" id="OMO83288.1"/>
    </source>
</evidence>
<proteinExistence type="predicted"/>
<dbReference type="EMBL" id="AWWV01009890">
    <property type="protein sequence ID" value="OMO83288.1"/>
    <property type="molecule type" value="Genomic_DNA"/>
</dbReference>
<comment type="caution">
    <text evidence="1">The sequence shown here is derived from an EMBL/GenBank/DDBJ whole genome shotgun (WGS) entry which is preliminary data.</text>
</comment>
<feature type="non-terminal residue" evidence="1">
    <location>
        <position position="1"/>
    </location>
</feature>
<dbReference type="Gramene" id="OMO83288">
    <property type="protein sequence ID" value="OMO83288"/>
    <property type="gene ID" value="CCACVL1_11456"/>
</dbReference>
<protein>
    <submittedName>
        <fullName evidence="1">Uncharacterized protein</fullName>
    </submittedName>
</protein>
<reference evidence="1 2" key="1">
    <citation type="submission" date="2013-09" db="EMBL/GenBank/DDBJ databases">
        <title>Corchorus capsularis genome sequencing.</title>
        <authorList>
            <person name="Alam M."/>
            <person name="Haque M.S."/>
            <person name="Islam M.S."/>
            <person name="Emdad E.M."/>
            <person name="Islam M.M."/>
            <person name="Ahmed B."/>
            <person name="Halim A."/>
            <person name="Hossen Q.M.M."/>
            <person name="Hossain M.Z."/>
            <person name="Ahmed R."/>
            <person name="Khan M.M."/>
            <person name="Islam R."/>
            <person name="Rashid M.M."/>
            <person name="Khan S.A."/>
            <person name="Rahman M.S."/>
            <person name="Alam M."/>
        </authorList>
    </citation>
    <scope>NUCLEOTIDE SEQUENCE [LARGE SCALE GENOMIC DNA]</scope>
    <source>
        <strain evidence="2">cv. CVL-1</strain>
        <tissue evidence="1">Whole seedling</tissue>
    </source>
</reference>
<organism evidence="1 2">
    <name type="scientific">Corchorus capsularis</name>
    <name type="common">Jute</name>
    <dbReference type="NCBI Taxonomy" id="210143"/>
    <lineage>
        <taxon>Eukaryota</taxon>
        <taxon>Viridiplantae</taxon>
        <taxon>Streptophyta</taxon>
        <taxon>Embryophyta</taxon>
        <taxon>Tracheophyta</taxon>
        <taxon>Spermatophyta</taxon>
        <taxon>Magnoliopsida</taxon>
        <taxon>eudicotyledons</taxon>
        <taxon>Gunneridae</taxon>
        <taxon>Pentapetalae</taxon>
        <taxon>rosids</taxon>
        <taxon>malvids</taxon>
        <taxon>Malvales</taxon>
        <taxon>Malvaceae</taxon>
        <taxon>Grewioideae</taxon>
        <taxon>Apeibeae</taxon>
        <taxon>Corchorus</taxon>
    </lineage>
</organism>
<gene>
    <name evidence="1" type="ORF">CCACVL1_11456</name>
</gene>
<sequence length="30" mass="3499">NDSEAVEPSFCPSCFGLRTRRLFWVGYFDV</sequence>
<dbReference type="Proteomes" id="UP000188268">
    <property type="component" value="Unassembled WGS sequence"/>
</dbReference>
<dbReference type="AlphaFoldDB" id="A0A1R3IL15"/>
<accession>A0A1R3IL15</accession>
<feature type="non-terminal residue" evidence="1">
    <location>
        <position position="30"/>
    </location>
</feature>
<name>A0A1R3IL15_COCAP</name>